<dbReference type="InterPro" id="IPR013126">
    <property type="entry name" value="Hsp_70_fam"/>
</dbReference>
<proteinExistence type="predicted"/>
<dbReference type="SUPFAM" id="SSF100920">
    <property type="entry name" value="Heat shock protein 70kD (HSP70), peptide-binding domain"/>
    <property type="match status" value="1"/>
</dbReference>
<dbReference type="Proteomes" id="UP000650533">
    <property type="component" value="Chromosome 15"/>
</dbReference>
<gene>
    <name evidence="4" type="ORF">RhiXN_11950</name>
</gene>
<reference evidence="4" key="1">
    <citation type="submission" date="2020-05" db="EMBL/GenBank/DDBJ databases">
        <title>Evolutionary and genomic comparisons of hybrid uninucleate and nonhybrid Rhizoctonia fungi.</title>
        <authorList>
            <person name="Li C."/>
            <person name="Chen X."/>
        </authorList>
    </citation>
    <scope>NUCLEOTIDE SEQUENCE</scope>
    <source>
        <strain evidence="4">AG-1 IA</strain>
    </source>
</reference>
<evidence type="ECO:0000256" key="3">
    <source>
        <dbReference type="SAM" id="SignalP"/>
    </source>
</evidence>
<feature type="chain" id="PRO_5034987694" evidence="3">
    <location>
        <begin position="17"/>
        <end position="424"/>
    </location>
</feature>
<dbReference type="AlphaFoldDB" id="A0A8H8T2F6"/>
<keyword evidence="4" id="KW-0346">Stress response</keyword>
<evidence type="ECO:0000313" key="4">
    <source>
        <dbReference type="EMBL" id="QRW26289.1"/>
    </source>
</evidence>
<evidence type="ECO:0000256" key="2">
    <source>
        <dbReference type="ARBA" id="ARBA00022840"/>
    </source>
</evidence>
<protein>
    <submittedName>
        <fullName evidence="4">Heat shock protein HSP70 family protein</fullName>
    </submittedName>
</protein>
<dbReference type="InterPro" id="IPR029047">
    <property type="entry name" value="HSP70_peptide-bd_sf"/>
</dbReference>
<organism evidence="4 5">
    <name type="scientific">Rhizoctonia solani</name>
    <dbReference type="NCBI Taxonomy" id="456999"/>
    <lineage>
        <taxon>Eukaryota</taxon>
        <taxon>Fungi</taxon>
        <taxon>Dikarya</taxon>
        <taxon>Basidiomycota</taxon>
        <taxon>Agaricomycotina</taxon>
        <taxon>Agaricomycetes</taxon>
        <taxon>Cantharellales</taxon>
        <taxon>Ceratobasidiaceae</taxon>
        <taxon>Rhizoctonia</taxon>
    </lineage>
</organism>
<dbReference type="RefSeq" id="XP_043186526.1">
    <property type="nucleotide sequence ID" value="XM_043331765.1"/>
</dbReference>
<keyword evidence="3" id="KW-0732">Signal</keyword>
<dbReference type="EMBL" id="CP059672">
    <property type="protein sequence ID" value="QRW26289.1"/>
    <property type="molecule type" value="Genomic_DNA"/>
</dbReference>
<dbReference type="GeneID" id="67034228"/>
<keyword evidence="2" id="KW-0067">ATP-binding</keyword>
<evidence type="ECO:0000313" key="5">
    <source>
        <dbReference type="Proteomes" id="UP000650533"/>
    </source>
</evidence>
<dbReference type="Gene3D" id="2.60.34.10">
    <property type="entry name" value="Substrate Binding Domain Of DNAk, Chain A, domain 1"/>
    <property type="match status" value="1"/>
</dbReference>
<name>A0A8H8T2F6_9AGAM</name>
<dbReference type="GO" id="GO:0005524">
    <property type="term" value="F:ATP binding"/>
    <property type="evidence" value="ECO:0007669"/>
    <property type="project" value="UniProtKB-KW"/>
</dbReference>
<dbReference type="GO" id="GO:0140662">
    <property type="term" value="F:ATP-dependent protein folding chaperone"/>
    <property type="evidence" value="ECO:0007669"/>
    <property type="project" value="InterPro"/>
</dbReference>
<sequence length="424" mass="46380">MNTILILSDLLCLAIGISIDNHDRFTVAISGDDMLFHGSFEVGESFSVNVNLSGSPTSHLKTGLFWSTLTAEGTDALKLANTVFAALKNSSGKYEEVHQRYLVSHFIALTEITDALSSSFSSCVVASPLALSSSQKDLIASVSKEVFGCVDDSLVIREYAAIIYALDIDSSEIEDVSIVLLAPNKFTYILGEDYSTTVVIDTFPPPLDLDLVVSKYDVKEIIVARDSDEPELGQTYGANKIPIRYESDDIIARGALIVAENALPVPPVSLLSLPLGVALHGAISHPVIPMFAVLPQHVKLNLTTVHHNQRAALIELWEGPRARATDNLFLTKLRLEDIPPAPAGTVLIEVTISVEDYPNRVRVEAVEVTSGKKVSTLVQRDEPVYAEGVLDEYQAAKERFAEEDAKLRENWNKNLPHQTQVWSL</sequence>
<evidence type="ECO:0000256" key="1">
    <source>
        <dbReference type="ARBA" id="ARBA00022741"/>
    </source>
</evidence>
<accession>A0A8H8T2F6</accession>
<dbReference type="KEGG" id="rsx:RhiXN_11950"/>
<feature type="signal peptide" evidence="3">
    <location>
        <begin position="1"/>
        <end position="16"/>
    </location>
</feature>
<dbReference type="PANTHER" id="PTHR19375">
    <property type="entry name" value="HEAT SHOCK PROTEIN 70KDA"/>
    <property type="match status" value="1"/>
</dbReference>
<dbReference type="Pfam" id="PF00012">
    <property type="entry name" value="HSP70"/>
    <property type="match status" value="1"/>
</dbReference>
<keyword evidence="1" id="KW-0547">Nucleotide-binding</keyword>